<organism evidence="2 3">
    <name type="scientific">Bradyrhizobium canariense</name>
    <dbReference type="NCBI Taxonomy" id="255045"/>
    <lineage>
        <taxon>Bacteria</taxon>
        <taxon>Pseudomonadati</taxon>
        <taxon>Pseudomonadota</taxon>
        <taxon>Alphaproteobacteria</taxon>
        <taxon>Hyphomicrobiales</taxon>
        <taxon>Nitrobacteraceae</taxon>
        <taxon>Bradyrhizobium</taxon>
    </lineage>
</organism>
<dbReference type="SUPFAM" id="SSF54593">
    <property type="entry name" value="Glyoxalase/Bleomycin resistance protein/Dihydroxybiphenyl dioxygenase"/>
    <property type="match status" value="1"/>
</dbReference>
<keyword evidence="2" id="KW-0223">Dioxygenase</keyword>
<dbReference type="GO" id="GO:0051213">
    <property type="term" value="F:dioxygenase activity"/>
    <property type="evidence" value="ECO:0007669"/>
    <property type="project" value="UniProtKB-KW"/>
</dbReference>
<dbReference type="CDD" id="cd07262">
    <property type="entry name" value="VOC_like"/>
    <property type="match status" value="1"/>
</dbReference>
<sequence>METTMYDHIGLRVADLDAATRFYTAVLAPLGYVVCSSGDGYAGFGPKGEPALWLHLNKGRKADGVHIAFRAGDHDAVKAFHSEGLKSGGRDNGGAGPRKDYSPTYYASFLIDPDGNNVEAVCV</sequence>
<dbReference type="EMBL" id="NAFI01000153">
    <property type="protein sequence ID" value="OSJ15652.1"/>
    <property type="molecule type" value="Genomic_DNA"/>
</dbReference>
<dbReference type="InterPro" id="IPR037523">
    <property type="entry name" value="VOC_core"/>
</dbReference>
<evidence type="ECO:0000313" key="2">
    <source>
        <dbReference type="EMBL" id="OSJ15652.1"/>
    </source>
</evidence>
<dbReference type="Proteomes" id="UP000193553">
    <property type="component" value="Unassembled WGS sequence"/>
</dbReference>
<dbReference type="STRING" id="255045.SAMN05444158_4654"/>
<evidence type="ECO:0000259" key="1">
    <source>
        <dbReference type="PROSITE" id="PS51819"/>
    </source>
</evidence>
<gene>
    <name evidence="2" type="ORF">BSZ18_07230</name>
</gene>
<proteinExistence type="predicted"/>
<feature type="domain" description="VOC" evidence="1">
    <location>
        <begin position="5"/>
        <end position="123"/>
    </location>
</feature>
<reference evidence="2 3" key="1">
    <citation type="submission" date="2017-03" db="EMBL/GenBank/DDBJ databases">
        <title>Whole genome sequences of fourteen strains of Bradyrhizobium canariense and one strain of Bradyrhizobium japonicum isolated from Lupinus (Papilionoideae: Genisteae) species in Algeria.</title>
        <authorList>
            <person name="Crovadore J."/>
            <person name="Chekireb D."/>
            <person name="Brachmann A."/>
            <person name="Chablais R."/>
            <person name="Cochard B."/>
            <person name="Lefort F."/>
        </authorList>
    </citation>
    <scope>NUCLEOTIDE SEQUENCE [LARGE SCALE GENOMIC DNA]</scope>
    <source>
        <strain evidence="2 3">UBMA195</strain>
    </source>
</reference>
<dbReference type="AlphaFoldDB" id="A0A1X3HBV1"/>
<dbReference type="Pfam" id="PF00903">
    <property type="entry name" value="Glyoxalase"/>
    <property type="match status" value="1"/>
</dbReference>
<dbReference type="Gene3D" id="3.10.180.10">
    <property type="entry name" value="2,3-Dihydroxybiphenyl 1,2-Dioxygenase, domain 1"/>
    <property type="match status" value="1"/>
</dbReference>
<dbReference type="InterPro" id="IPR029068">
    <property type="entry name" value="Glyas_Bleomycin-R_OHBP_Dase"/>
</dbReference>
<dbReference type="OrthoDB" id="9807407at2"/>
<dbReference type="PROSITE" id="PS51819">
    <property type="entry name" value="VOC"/>
    <property type="match status" value="1"/>
</dbReference>
<name>A0A1X3HBV1_9BRAD</name>
<protein>
    <submittedName>
        <fullName evidence="2">Glyoxalase/bleomycin resistance/extradiol dioxygenase family protein</fullName>
    </submittedName>
</protein>
<accession>A0A1X3HBV1</accession>
<comment type="caution">
    <text evidence="2">The sequence shown here is derived from an EMBL/GenBank/DDBJ whole genome shotgun (WGS) entry which is preliminary data.</text>
</comment>
<evidence type="ECO:0000313" key="3">
    <source>
        <dbReference type="Proteomes" id="UP000193553"/>
    </source>
</evidence>
<dbReference type="PANTHER" id="PTHR35006:SF2">
    <property type="entry name" value="GLYOXALASE FAMILY PROTEIN (AFU_ORTHOLOGUE AFUA_5G14830)"/>
    <property type="match status" value="1"/>
</dbReference>
<keyword evidence="2" id="KW-0560">Oxidoreductase</keyword>
<dbReference type="PANTHER" id="PTHR35006">
    <property type="entry name" value="GLYOXALASE FAMILY PROTEIN (AFU_ORTHOLOGUE AFUA_5G14830)"/>
    <property type="match status" value="1"/>
</dbReference>
<dbReference type="InterPro" id="IPR004360">
    <property type="entry name" value="Glyas_Fos-R_dOase_dom"/>
</dbReference>